<dbReference type="OrthoDB" id="3248009at2759"/>
<gene>
    <name evidence="1" type="ORF">BT96DRAFT_754528</name>
</gene>
<dbReference type="InterPro" id="IPR046521">
    <property type="entry name" value="DUF6698"/>
</dbReference>
<sequence length="259" mass="29438">YDEMYRFERDEDRIQGHLQDLMELLPPSMNGKMGVERSTAAHRVWKEAGPDIFGCSKMDLSSSSKRKHRFQERVGWCCDSTSKKGGYYDQWLSEVLYDDYDGTQNKKKIFLNLTFAAVVFGKESVCELKEAIEEGDLNPVAHGRGEVLSDKWGLTHTTPGAIACSAARFALSPDDHFKAKSGSFNWEEDFNNYLKFLKSGLLQQRSFVLNIFCTWDSIFFPDTNNSLGGPLQNEHHTLADESSKAAMQMVDEQSTEEEE</sequence>
<dbReference type="Proteomes" id="UP000799118">
    <property type="component" value="Unassembled WGS sequence"/>
</dbReference>
<dbReference type="EMBL" id="ML769635">
    <property type="protein sequence ID" value="KAE9391123.1"/>
    <property type="molecule type" value="Genomic_DNA"/>
</dbReference>
<name>A0A6A4H078_9AGAR</name>
<evidence type="ECO:0000313" key="1">
    <source>
        <dbReference type="EMBL" id="KAE9391123.1"/>
    </source>
</evidence>
<organism evidence="1 2">
    <name type="scientific">Gymnopus androsaceus JB14</name>
    <dbReference type="NCBI Taxonomy" id="1447944"/>
    <lineage>
        <taxon>Eukaryota</taxon>
        <taxon>Fungi</taxon>
        <taxon>Dikarya</taxon>
        <taxon>Basidiomycota</taxon>
        <taxon>Agaricomycotina</taxon>
        <taxon>Agaricomycetes</taxon>
        <taxon>Agaricomycetidae</taxon>
        <taxon>Agaricales</taxon>
        <taxon>Marasmiineae</taxon>
        <taxon>Omphalotaceae</taxon>
        <taxon>Gymnopus</taxon>
    </lineage>
</organism>
<evidence type="ECO:0000313" key="2">
    <source>
        <dbReference type="Proteomes" id="UP000799118"/>
    </source>
</evidence>
<feature type="non-terminal residue" evidence="1">
    <location>
        <position position="1"/>
    </location>
</feature>
<dbReference type="AlphaFoldDB" id="A0A6A4H078"/>
<accession>A0A6A4H078</accession>
<proteinExistence type="predicted"/>
<feature type="non-terminal residue" evidence="1">
    <location>
        <position position="259"/>
    </location>
</feature>
<protein>
    <submittedName>
        <fullName evidence="1">Uncharacterized protein</fullName>
    </submittedName>
</protein>
<reference evidence="1" key="1">
    <citation type="journal article" date="2019" name="Environ. Microbiol.">
        <title>Fungal ecological strategies reflected in gene transcription - a case study of two litter decomposers.</title>
        <authorList>
            <person name="Barbi F."/>
            <person name="Kohler A."/>
            <person name="Barry K."/>
            <person name="Baskaran P."/>
            <person name="Daum C."/>
            <person name="Fauchery L."/>
            <person name="Ihrmark K."/>
            <person name="Kuo A."/>
            <person name="LaButti K."/>
            <person name="Lipzen A."/>
            <person name="Morin E."/>
            <person name="Grigoriev I.V."/>
            <person name="Henrissat B."/>
            <person name="Lindahl B."/>
            <person name="Martin F."/>
        </authorList>
    </citation>
    <scope>NUCLEOTIDE SEQUENCE</scope>
    <source>
        <strain evidence="1">JB14</strain>
    </source>
</reference>
<keyword evidence="2" id="KW-1185">Reference proteome</keyword>
<dbReference type="Pfam" id="PF20414">
    <property type="entry name" value="DUF6698"/>
    <property type="match status" value="1"/>
</dbReference>